<keyword evidence="2" id="KW-1185">Reference proteome</keyword>
<organism evidence="1 2">
    <name type="scientific">Alligator mississippiensis</name>
    <name type="common">American alligator</name>
    <dbReference type="NCBI Taxonomy" id="8496"/>
    <lineage>
        <taxon>Eukaryota</taxon>
        <taxon>Metazoa</taxon>
        <taxon>Chordata</taxon>
        <taxon>Craniata</taxon>
        <taxon>Vertebrata</taxon>
        <taxon>Euteleostomi</taxon>
        <taxon>Archelosauria</taxon>
        <taxon>Archosauria</taxon>
        <taxon>Crocodylia</taxon>
        <taxon>Alligatoridae</taxon>
        <taxon>Alligatorinae</taxon>
        <taxon>Alligator</taxon>
    </lineage>
</organism>
<reference evidence="1 2" key="1">
    <citation type="journal article" date="2012" name="Genome Biol.">
        <title>Sequencing three crocodilian genomes to illuminate the evolution of archosaurs and amniotes.</title>
        <authorList>
            <person name="St John J.A."/>
            <person name="Braun E.L."/>
            <person name="Isberg S.R."/>
            <person name="Miles L.G."/>
            <person name="Chong A.Y."/>
            <person name="Gongora J."/>
            <person name="Dalzell P."/>
            <person name="Moran C."/>
            <person name="Bed'hom B."/>
            <person name="Abzhanov A."/>
            <person name="Burgess S.C."/>
            <person name="Cooksey A.M."/>
            <person name="Castoe T.A."/>
            <person name="Crawford N.G."/>
            <person name="Densmore L.D."/>
            <person name="Drew J.C."/>
            <person name="Edwards S.V."/>
            <person name="Faircloth B.C."/>
            <person name="Fujita M.K."/>
            <person name="Greenwold M.J."/>
            <person name="Hoffmann F.G."/>
            <person name="Howard J.M."/>
            <person name="Iguchi T."/>
            <person name="Janes D.E."/>
            <person name="Khan S.Y."/>
            <person name="Kohno S."/>
            <person name="de Koning A.J."/>
            <person name="Lance S.L."/>
            <person name="McCarthy F.M."/>
            <person name="McCormack J.E."/>
            <person name="Merchant M.E."/>
            <person name="Peterson D.G."/>
            <person name="Pollock D.D."/>
            <person name="Pourmand N."/>
            <person name="Raney B.J."/>
            <person name="Roessler K.A."/>
            <person name="Sanford J.R."/>
            <person name="Sawyer R.H."/>
            <person name="Schmidt C.J."/>
            <person name="Triplett E.W."/>
            <person name="Tuberville T.D."/>
            <person name="Venegas-Anaya M."/>
            <person name="Howard J.T."/>
            <person name="Jarvis E.D."/>
            <person name="Guillette L.J.Jr."/>
            <person name="Glenn T.C."/>
            <person name="Green R.E."/>
            <person name="Ray D.A."/>
        </authorList>
    </citation>
    <scope>NUCLEOTIDE SEQUENCE [LARGE SCALE GENOMIC DNA]</scope>
    <source>
        <strain evidence="1">KSC_2009_1</strain>
    </source>
</reference>
<evidence type="ECO:0000313" key="1">
    <source>
        <dbReference type="EMBL" id="KYO46829.1"/>
    </source>
</evidence>
<proteinExistence type="predicted"/>
<comment type="caution">
    <text evidence="1">The sequence shown here is derived from an EMBL/GenBank/DDBJ whole genome shotgun (WGS) entry which is preliminary data.</text>
</comment>
<accession>A0A151PD06</accession>
<protein>
    <submittedName>
        <fullName evidence="1">Uncharacterized protein</fullName>
    </submittedName>
</protein>
<sequence length="138" mass="15783">MKTTVLNMAPFLPPHWSAASTWATGALEPISGRDDPKVDRSPPSYLRKIYQHNPESHLYLEVKVSDALLNGKCNRKRKRPDEIREIRMISRVKKKDFSSYGCIESPGIIFLACDRLVNKSLFLLTFSLSDKLTIKFMV</sequence>
<evidence type="ECO:0000313" key="2">
    <source>
        <dbReference type="Proteomes" id="UP000050525"/>
    </source>
</evidence>
<name>A0A151PD06_ALLMI</name>
<gene>
    <name evidence="1" type="ORF">Y1Q_0014428</name>
</gene>
<dbReference type="EMBL" id="AKHW03000487">
    <property type="protein sequence ID" value="KYO46829.1"/>
    <property type="molecule type" value="Genomic_DNA"/>
</dbReference>
<dbReference type="AlphaFoldDB" id="A0A151PD06"/>
<dbReference type="Proteomes" id="UP000050525">
    <property type="component" value="Unassembled WGS sequence"/>
</dbReference>